<name>A0A7X2D0W7_9LACT</name>
<dbReference type="EMBL" id="WITJ01000011">
    <property type="protein sequence ID" value="MQW39953.1"/>
    <property type="molecule type" value="Genomic_DNA"/>
</dbReference>
<evidence type="ECO:0000313" key="3">
    <source>
        <dbReference type="Proteomes" id="UP000439550"/>
    </source>
</evidence>
<keyword evidence="1" id="KW-0472">Membrane</keyword>
<evidence type="ECO:0000256" key="1">
    <source>
        <dbReference type="SAM" id="Phobius"/>
    </source>
</evidence>
<proteinExistence type="predicted"/>
<evidence type="ECO:0000313" key="2">
    <source>
        <dbReference type="EMBL" id="MQW39953.1"/>
    </source>
</evidence>
<keyword evidence="3" id="KW-1185">Reference proteome</keyword>
<feature type="transmembrane region" description="Helical" evidence="1">
    <location>
        <begin position="7"/>
        <end position="25"/>
    </location>
</feature>
<feature type="transmembrane region" description="Helical" evidence="1">
    <location>
        <begin position="88"/>
        <end position="107"/>
    </location>
</feature>
<protein>
    <submittedName>
        <fullName evidence="2">DUF3021 family protein</fullName>
    </submittedName>
</protein>
<comment type="caution">
    <text evidence="2">The sequence shown here is derived from an EMBL/GenBank/DDBJ whole genome shotgun (WGS) entry which is preliminary data.</text>
</comment>
<organism evidence="2 3">
    <name type="scientific">Lactococcus hircilactis</name>
    <dbReference type="NCBI Taxonomy" id="1494462"/>
    <lineage>
        <taxon>Bacteria</taxon>
        <taxon>Bacillati</taxon>
        <taxon>Bacillota</taxon>
        <taxon>Bacilli</taxon>
        <taxon>Lactobacillales</taxon>
        <taxon>Streptococcaceae</taxon>
        <taxon>Lactococcus</taxon>
    </lineage>
</organism>
<dbReference type="RefSeq" id="WP_153496620.1">
    <property type="nucleotide sequence ID" value="NZ_CAXYUY010000012.1"/>
</dbReference>
<dbReference type="Pfam" id="PF11457">
    <property type="entry name" value="DUF3021"/>
    <property type="match status" value="1"/>
</dbReference>
<sequence>MKEYIKIAGIGILIGAVVVLLFSYIFAPLFFSVLIIQSALQGILSKFIYTQRKLPYLFKMLIQMIGSWGLSLTCFLAIPESFKHPNLFIYSLLWFLIWIIIFIYVYIKNRTEAKRINHYLKEKKQ</sequence>
<accession>A0A7X2D0W7</accession>
<dbReference type="Proteomes" id="UP000439550">
    <property type="component" value="Unassembled WGS sequence"/>
</dbReference>
<reference evidence="2 3" key="1">
    <citation type="submission" date="2019-10" db="EMBL/GenBank/DDBJ databases">
        <authorList>
            <person name="Dong K."/>
        </authorList>
    </citation>
    <scope>NUCLEOTIDE SEQUENCE [LARGE SCALE GENOMIC DNA]</scope>
    <source>
        <strain evidence="2 3">DSM 28960</strain>
    </source>
</reference>
<feature type="transmembrane region" description="Helical" evidence="1">
    <location>
        <begin position="61"/>
        <end position="82"/>
    </location>
</feature>
<dbReference type="InterPro" id="IPR021560">
    <property type="entry name" value="DUF3021"/>
</dbReference>
<dbReference type="AlphaFoldDB" id="A0A7X2D0W7"/>
<keyword evidence="1" id="KW-1133">Transmembrane helix</keyword>
<feature type="transmembrane region" description="Helical" evidence="1">
    <location>
        <begin position="31"/>
        <end position="49"/>
    </location>
</feature>
<gene>
    <name evidence="2" type="ORF">GHI93_08435</name>
</gene>
<keyword evidence="1" id="KW-0812">Transmembrane</keyword>